<dbReference type="Pfam" id="PF00787">
    <property type="entry name" value="PX"/>
    <property type="match status" value="1"/>
</dbReference>
<dbReference type="eggNOG" id="KOG2273">
    <property type="taxonomic scope" value="Eukaryota"/>
</dbReference>
<proteinExistence type="predicted"/>
<feature type="domain" description="PX" evidence="2">
    <location>
        <begin position="113"/>
        <end position="155"/>
    </location>
</feature>
<dbReference type="Proteomes" id="UP000015241">
    <property type="component" value="Unassembled WGS sequence"/>
</dbReference>
<protein>
    <recommendedName>
        <fullName evidence="2">PX domain-containing protein</fullName>
    </recommendedName>
</protein>
<evidence type="ECO:0000313" key="3">
    <source>
        <dbReference type="EMBL" id="EPS94095.1"/>
    </source>
</evidence>
<feature type="region of interest" description="Disordered" evidence="1">
    <location>
        <begin position="135"/>
        <end position="191"/>
    </location>
</feature>
<keyword evidence="4" id="KW-1185">Reference proteome</keyword>
<dbReference type="PANTHER" id="PTHR47185:SF1">
    <property type="entry name" value="PX DOMAIN-CONTAINING PROTEIN YPR097W"/>
    <property type="match status" value="1"/>
</dbReference>
<evidence type="ECO:0000259" key="2">
    <source>
        <dbReference type="Pfam" id="PF00787"/>
    </source>
</evidence>
<dbReference type="PANTHER" id="PTHR47185">
    <property type="entry name" value="PX DOMAIN-CONTAINING PROTEIN YPR097W"/>
    <property type="match status" value="1"/>
</dbReference>
<dbReference type="InterPro" id="IPR047168">
    <property type="entry name" value="LEC1-like"/>
</dbReference>
<dbReference type="SUPFAM" id="SSF64268">
    <property type="entry name" value="PX domain"/>
    <property type="match status" value="1"/>
</dbReference>
<dbReference type="EMBL" id="KE504245">
    <property type="protein sequence ID" value="EPS94095.1"/>
    <property type="molecule type" value="Genomic_DNA"/>
</dbReference>
<dbReference type="GO" id="GO:0035091">
    <property type="term" value="F:phosphatidylinositol binding"/>
    <property type="evidence" value="ECO:0007669"/>
    <property type="project" value="InterPro"/>
</dbReference>
<organism evidence="3 4">
    <name type="scientific">Fomitopsis schrenkii</name>
    <name type="common">Brown rot fungus</name>
    <dbReference type="NCBI Taxonomy" id="2126942"/>
    <lineage>
        <taxon>Eukaryota</taxon>
        <taxon>Fungi</taxon>
        <taxon>Dikarya</taxon>
        <taxon>Basidiomycota</taxon>
        <taxon>Agaricomycotina</taxon>
        <taxon>Agaricomycetes</taxon>
        <taxon>Polyporales</taxon>
        <taxon>Fomitopsis</taxon>
    </lineage>
</organism>
<dbReference type="Gene3D" id="3.30.1520.10">
    <property type="entry name" value="Phox-like domain"/>
    <property type="match status" value="1"/>
</dbReference>
<dbReference type="InParanoid" id="S8EWW3"/>
<dbReference type="OrthoDB" id="2117459at2759"/>
<accession>S8EWW3</accession>
<dbReference type="AlphaFoldDB" id="S8EWW3"/>
<dbReference type="InterPro" id="IPR001683">
    <property type="entry name" value="PX_dom"/>
</dbReference>
<gene>
    <name evidence="3" type="ORF">FOMPIDRAFT_1055405</name>
</gene>
<dbReference type="STRING" id="743788.S8EWW3"/>
<evidence type="ECO:0000256" key="1">
    <source>
        <dbReference type="SAM" id="MobiDB-lite"/>
    </source>
</evidence>
<feature type="compositionally biased region" description="Polar residues" evidence="1">
    <location>
        <begin position="153"/>
        <end position="164"/>
    </location>
</feature>
<reference evidence="3 4" key="1">
    <citation type="journal article" date="2012" name="Science">
        <title>The Paleozoic origin of enzymatic lignin decomposition reconstructed from 31 fungal genomes.</title>
        <authorList>
            <person name="Floudas D."/>
            <person name="Binder M."/>
            <person name="Riley R."/>
            <person name="Barry K."/>
            <person name="Blanchette R.A."/>
            <person name="Henrissat B."/>
            <person name="Martinez A.T."/>
            <person name="Otillar R."/>
            <person name="Spatafora J.W."/>
            <person name="Yadav J.S."/>
            <person name="Aerts A."/>
            <person name="Benoit I."/>
            <person name="Boyd A."/>
            <person name="Carlson A."/>
            <person name="Copeland A."/>
            <person name="Coutinho P.M."/>
            <person name="de Vries R.P."/>
            <person name="Ferreira P."/>
            <person name="Findley K."/>
            <person name="Foster B."/>
            <person name="Gaskell J."/>
            <person name="Glotzer D."/>
            <person name="Gorecki P."/>
            <person name="Heitman J."/>
            <person name="Hesse C."/>
            <person name="Hori C."/>
            <person name="Igarashi K."/>
            <person name="Jurgens J.A."/>
            <person name="Kallen N."/>
            <person name="Kersten P."/>
            <person name="Kohler A."/>
            <person name="Kuees U."/>
            <person name="Kumar T.K.A."/>
            <person name="Kuo A."/>
            <person name="LaButti K."/>
            <person name="Larrondo L.F."/>
            <person name="Lindquist E."/>
            <person name="Ling A."/>
            <person name="Lombard V."/>
            <person name="Lucas S."/>
            <person name="Lundell T."/>
            <person name="Martin R."/>
            <person name="McLaughlin D.J."/>
            <person name="Morgenstern I."/>
            <person name="Morin E."/>
            <person name="Murat C."/>
            <person name="Nagy L.G."/>
            <person name="Nolan M."/>
            <person name="Ohm R.A."/>
            <person name="Patyshakuliyeva A."/>
            <person name="Rokas A."/>
            <person name="Ruiz-Duenas F.J."/>
            <person name="Sabat G."/>
            <person name="Salamov A."/>
            <person name="Samejima M."/>
            <person name="Schmutz J."/>
            <person name="Slot J.C."/>
            <person name="St John F."/>
            <person name="Stenlid J."/>
            <person name="Sun H."/>
            <person name="Sun S."/>
            <person name="Syed K."/>
            <person name="Tsang A."/>
            <person name="Wiebenga A."/>
            <person name="Young D."/>
            <person name="Pisabarro A."/>
            <person name="Eastwood D.C."/>
            <person name="Martin F."/>
            <person name="Cullen D."/>
            <person name="Grigoriev I.V."/>
            <person name="Hibbett D.S."/>
        </authorList>
    </citation>
    <scope>NUCLEOTIDE SEQUENCE</scope>
    <source>
        <strain evidence="4">FP-58527</strain>
    </source>
</reference>
<dbReference type="InterPro" id="IPR036871">
    <property type="entry name" value="PX_dom_sf"/>
</dbReference>
<sequence>MANPAPVSLVIVDYARHSSSVNPGPGSPMETFTTPLFFSDIYSRRALCEKEEVVRLKQADLDRLEMITQKRAAREAKTKDRFEVNVVCVRTVTEKGRVRSRMHEEFIIRTSQSHQSDVFVSRRYGDFKTLANKLQKAHPGESIPAPPPKDRTTVNLSTSISARSSPGFRPTPLGSPPVSASYSVPGGFYQN</sequence>
<name>S8EWW3_FOMSC</name>
<evidence type="ECO:0000313" key="4">
    <source>
        <dbReference type="Proteomes" id="UP000015241"/>
    </source>
</evidence>
<dbReference type="HOGENOM" id="CLU_1421444_0_0_1"/>